<dbReference type="Pfam" id="PF01593">
    <property type="entry name" value="Amino_oxidase"/>
    <property type="match status" value="1"/>
</dbReference>
<dbReference type="Gene3D" id="3.50.50.60">
    <property type="entry name" value="FAD/NAD(P)-binding domain"/>
    <property type="match status" value="2"/>
</dbReference>
<evidence type="ECO:0000313" key="2">
    <source>
        <dbReference type="EMBL" id="NJQ08693.1"/>
    </source>
</evidence>
<dbReference type="PANTHER" id="PTHR43734">
    <property type="entry name" value="PHYTOENE DESATURASE"/>
    <property type="match status" value="1"/>
</dbReference>
<keyword evidence="3" id="KW-1185">Reference proteome</keyword>
<dbReference type="GO" id="GO:0016491">
    <property type="term" value="F:oxidoreductase activity"/>
    <property type="evidence" value="ECO:0007669"/>
    <property type="project" value="InterPro"/>
</dbReference>
<dbReference type="RefSeq" id="WP_167974771.1">
    <property type="nucleotide sequence ID" value="NZ_JAAVJD010000382.1"/>
</dbReference>
<evidence type="ECO:0000259" key="1">
    <source>
        <dbReference type="Pfam" id="PF01593"/>
    </source>
</evidence>
<sequence length="490" mass="50903">MAGIVVVGAGAGALAAAARLATAGHRVTVVERSEAVGGAIGAHRQDGFAFDTGPGLLHFPAVYRDLFLKTGRAALEQCVELRRVDPAVEHRFSDGTVLRLPGFSRAGVRRALDEAVGAAAGERWHGVLGRARETWEATRRPLLEEPLTAAAREAAREDPYPVRRAGLLRRRARTLAAMARDELRHPATEAVLASVVRRHGLDPEKAPASAAVLAYVEETFGTWYPVGGMRALVEALRRRCEERRVEFALGAEAVRVLERDGRAAGVELADGRRLPAETVVWGAPWPGAGRTRGTAGRLVVLLALRGAHPAGTPHRTVVHPPPVPGGAPGPAVTVDRPDDPAAAPDAAHATAVLTTEVAPHRAGAPAPGRSADAAEPVDWDAPGAADAHADRMAELVAAADPTLTERVLWRVVLTPADLERSTGVPGGVVAPPVLAGADGTFLAPATEGRLPGAYRVGGQAHPGGGLIHAGMSGALAAGLIVEGPGWRGSY</sequence>
<feature type="domain" description="Amine oxidase" evidence="1">
    <location>
        <begin position="14"/>
        <end position="286"/>
    </location>
</feature>
<protein>
    <submittedName>
        <fullName evidence="2">NAD(P)/FAD-dependent oxidoreductase</fullName>
    </submittedName>
</protein>
<dbReference type="InterPro" id="IPR036188">
    <property type="entry name" value="FAD/NAD-bd_sf"/>
</dbReference>
<dbReference type="InterPro" id="IPR002937">
    <property type="entry name" value="Amino_oxidase"/>
</dbReference>
<comment type="caution">
    <text evidence="2">The sequence shown here is derived from an EMBL/GenBank/DDBJ whole genome shotgun (WGS) entry which is preliminary data.</text>
</comment>
<organism evidence="2 3">
    <name type="scientific">Streptomyces lonarensis</name>
    <dbReference type="NCBI Taxonomy" id="700599"/>
    <lineage>
        <taxon>Bacteria</taxon>
        <taxon>Bacillati</taxon>
        <taxon>Actinomycetota</taxon>
        <taxon>Actinomycetes</taxon>
        <taxon>Kitasatosporales</taxon>
        <taxon>Streptomycetaceae</taxon>
        <taxon>Streptomyces</taxon>
    </lineage>
</organism>
<dbReference type="AlphaFoldDB" id="A0A7X6D674"/>
<dbReference type="SUPFAM" id="SSF51905">
    <property type="entry name" value="FAD/NAD(P)-binding domain"/>
    <property type="match status" value="1"/>
</dbReference>
<proteinExistence type="predicted"/>
<reference evidence="2 3" key="1">
    <citation type="submission" date="2020-03" db="EMBL/GenBank/DDBJ databases">
        <title>Draft genome of Streptomyces sp. ventii, isolated from the Axial Seamount in the Pacific Ocean, and resequencing of the two type strains Streptomyces lonarensis strain NCL 716 and Streptomyces bohaiensis strain 11A07.</title>
        <authorList>
            <person name="Loughran R.M."/>
            <person name="Pfannmuller K.M."/>
            <person name="Wasson B.J."/>
            <person name="Deadmond M.C."/>
            <person name="Paddock B.E."/>
            <person name="Koyack M.J."/>
            <person name="Gallegos D.A."/>
            <person name="Mitchell E.A."/>
            <person name="Ushijima B."/>
            <person name="Saw J.H."/>
            <person name="Mcphail K.L."/>
            <person name="Videau P."/>
        </authorList>
    </citation>
    <scope>NUCLEOTIDE SEQUENCE [LARGE SCALE GENOMIC DNA]</scope>
    <source>
        <strain evidence="2 3">NCL716</strain>
    </source>
</reference>
<dbReference type="EMBL" id="JAAVJD010000382">
    <property type="protein sequence ID" value="NJQ08693.1"/>
    <property type="molecule type" value="Genomic_DNA"/>
</dbReference>
<gene>
    <name evidence="2" type="ORF">HCN56_24755</name>
</gene>
<evidence type="ECO:0000313" key="3">
    <source>
        <dbReference type="Proteomes" id="UP000578686"/>
    </source>
</evidence>
<accession>A0A7X6D674</accession>
<dbReference type="Proteomes" id="UP000578686">
    <property type="component" value="Unassembled WGS sequence"/>
</dbReference>
<dbReference type="PANTHER" id="PTHR43734:SF1">
    <property type="entry name" value="PHYTOENE DESATURASE"/>
    <property type="match status" value="1"/>
</dbReference>
<name>A0A7X6D674_9ACTN</name>